<name>A0ABN2HL57_9ACTN</name>
<dbReference type="PROSITE" id="PS50125">
    <property type="entry name" value="GUANYLATE_CYCLASE_2"/>
    <property type="match status" value="1"/>
</dbReference>
<comment type="similarity">
    <text evidence="1">Belongs to the adenylyl cyclase class-3 family.</text>
</comment>
<dbReference type="SUPFAM" id="SSF55073">
    <property type="entry name" value="Nucleotide cyclase"/>
    <property type="match status" value="1"/>
</dbReference>
<keyword evidence="5" id="KW-1185">Reference proteome</keyword>
<feature type="region of interest" description="Disordered" evidence="2">
    <location>
        <begin position="1"/>
        <end position="54"/>
    </location>
</feature>
<dbReference type="RefSeq" id="WP_211125162.1">
    <property type="nucleotide sequence ID" value="NZ_BAAALR010000043.1"/>
</dbReference>
<dbReference type="PANTHER" id="PTHR43081">
    <property type="entry name" value="ADENYLATE CYCLASE, TERMINAL-DIFFERENTIATION SPECIFIC-RELATED"/>
    <property type="match status" value="1"/>
</dbReference>
<dbReference type="EMBL" id="BAAALR010000043">
    <property type="protein sequence ID" value="GAA1689839.1"/>
    <property type="molecule type" value="Genomic_DNA"/>
</dbReference>
<evidence type="ECO:0000259" key="3">
    <source>
        <dbReference type="PROSITE" id="PS50125"/>
    </source>
</evidence>
<accession>A0ABN2HL57</accession>
<feature type="domain" description="Guanylate cyclase" evidence="3">
    <location>
        <begin position="216"/>
        <end position="325"/>
    </location>
</feature>
<reference evidence="4 5" key="1">
    <citation type="journal article" date="2019" name="Int. J. Syst. Evol. Microbiol.">
        <title>The Global Catalogue of Microorganisms (GCM) 10K type strain sequencing project: providing services to taxonomists for standard genome sequencing and annotation.</title>
        <authorList>
            <consortium name="The Broad Institute Genomics Platform"/>
            <consortium name="The Broad Institute Genome Sequencing Center for Infectious Disease"/>
            <person name="Wu L."/>
            <person name="Ma J."/>
        </authorList>
    </citation>
    <scope>NUCLEOTIDE SEQUENCE [LARGE SCALE GENOMIC DNA]</scope>
    <source>
        <strain evidence="4 5">JCM 13244</strain>
    </source>
</reference>
<proteinExistence type="inferred from homology"/>
<dbReference type="Pfam" id="PF00211">
    <property type="entry name" value="Guanylate_cyc"/>
    <property type="match status" value="1"/>
</dbReference>
<dbReference type="PANTHER" id="PTHR43081:SF19">
    <property type="entry name" value="PH-SENSITIVE ADENYLATE CYCLASE RV1264"/>
    <property type="match status" value="1"/>
</dbReference>
<comment type="caution">
    <text evidence="4">The sequence shown here is derived from an EMBL/GenBank/DDBJ whole genome shotgun (WGS) entry which is preliminary data.</text>
</comment>
<dbReference type="CDD" id="cd07302">
    <property type="entry name" value="CHD"/>
    <property type="match status" value="1"/>
</dbReference>
<feature type="compositionally biased region" description="Acidic residues" evidence="2">
    <location>
        <begin position="39"/>
        <end position="54"/>
    </location>
</feature>
<dbReference type="Gene3D" id="3.30.70.1230">
    <property type="entry name" value="Nucleotide cyclase"/>
    <property type="match status" value="1"/>
</dbReference>
<evidence type="ECO:0000313" key="5">
    <source>
        <dbReference type="Proteomes" id="UP001499947"/>
    </source>
</evidence>
<dbReference type="Proteomes" id="UP001499947">
    <property type="component" value="Unassembled WGS sequence"/>
</dbReference>
<dbReference type="InterPro" id="IPR029787">
    <property type="entry name" value="Nucleotide_cyclase"/>
</dbReference>
<dbReference type="SMART" id="SM00044">
    <property type="entry name" value="CYCc"/>
    <property type="match status" value="1"/>
</dbReference>
<gene>
    <name evidence="4" type="ORF">GCM10009680_31560</name>
</gene>
<sequence>MTADDAGSGTAEEREAWDAAAPDGAVRDTGARESAAAEAPEEAPDEALDEEDQPDPIALRLEQLILGAERRYTPFQAARSAGVSVELATRFWRAMGFADIGQAKALTEADVLALRRLSGLVEAGLLSEPMAIQVARSTGQTSARLADWQIDSFLEGLTDPQETGMTRTEIAYPLVELLLPELEEFLVYVYRRQLAAATGRVVQAADDAEMVDRRLAVGFADLVSFTRLTRRLEEEELGELVEAFETTAADLVAAHGGRLIKTLGDEVLYAADDAGIAAEIGLRLIETLTHDETMPELRVGIAFGTVTTRMGDVFGTTVNLASRLTSIAPKNAVLVDGAFAEELSRTGEAPVSEAEAAEAAAAAEKEGEEPPSYRFALQPMWQRPVRGLGVVEPWLLSRRS</sequence>
<evidence type="ECO:0000313" key="4">
    <source>
        <dbReference type="EMBL" id="GAA1689839.1"/>
    </source>
</evidence>
<evidence type="ECO:0000256" key="2">
    <source>
        <dbReference type="SAM" id="MobiDB-lite"/>
    </source>
</evidence>
<dbReference type="InterPro" id="IPR050697">
    <property type="entry name" value="Adenylyl/Guanylyl_Cyclase_3/4"/>
</dbReference>
<organism evidence="4 5">
    <name type="scientific">Streptomyces yatensis</name>
    <dbReference type="NCBI Taxonomy" id="155177"/>
    <lineage>
        <taxon>Bacteria</taxon>
        <taxon>Bacillati</taxon>
        <taxon>Actinomycetota</taxon>
        <taxon>Actinomycetes</taxon>
        <taxon>Kitasatosporales</taxon>
        <taxon>Streptomycetaceae</taxon>
        <taxon>Streptomyces</taxon>
        <taxon>Streptomyces violaceusniger group</taxon>
    </lineage>
</organism>
<dbReference type="InterPro" id="IPR001054">
    <property type="entry name" value="A/G_cyclase"/>
</dbReference>
<evidence type="ECO:0000256" key="1">
    <source>
        <dbReference type="ARBA" id="ARBA00005381"/>
    </source>
</evidence>
<protein>
    <submittedName>
        <fullName evidence="4">Adenylate/guanylate cyclase domain-containing protein</fullName>
    </submittedName>
</protein>